<dbReference type="Pfam" id="PF07714">
    <property type="entry name" value="PK_Tyr_Ser-Thr"/>
    <property type="match status" value="1"/>
</dbReference>
<dbReference type="GO" id="GO:0005524">
    <property type="term" value="F:ATP binding"/>
    <property type="evidence" value="ECO:0007669"/>
    <property type="project" value="UniProtKB-UniRule"/>
</dbReference>
<proteinExistence type="predicted"/>
<dbReference type="AlphaFoldDB" id="A0A8S9K8J2"/>
<dbReference type="InterPro" id="IPR001245">
    <property type="entry name" value="Ser-Thr/Tyr_kinase_cat_dom"/>
</dbReference>
<evidence type="ECO:0000256" key="10">
    <source>
        <dbReference type="ARBA" id="ARBA00047899"/>
    </source>
</evidence>
<dbReference type="PROSITE" id="PS50011">
    <property type="entry name" value="PROTEIN_KINASE_DOM"/>
    <property type="match status" value="1"/>
</dbReference>
<sequence length="593" mass="65487">MSEWKLLRTSLSINTSDDDYDIPEDVLVTAATPANVSLPLTISWNVETPSDLFYAYLHGAEIQSLRDNDTREFNITAGPNVSYGPVSPDELLVNTLDNTSPVKCDGGVCHLQLIRTLNSTLPPLLNAIEAFVVVEFPQSETNTDDVVAIKSIETSYGLSRISWQGDPCVPQQFLWDGLTCEYTNISTPPRILSLDLSSSEITGITVPEIQNLTQLQKLDLSNNNLTGGVPEFLAKMKSLLVIGNNLSGSVPQALLDKVKKGLTLNIQGNPNLCSSNSCNKKKKRTMLPVIASLASLGVIISVITLLFVCMKRGPSIGKGFSPSHPSVETKKRRYTYTEVLAMTNNMERVLGKGGFGMVYHGYINGNEEVAVKLLSPSSAQGYKEFKTEVELLLRVYHTNLVSLVGYCDEKDHLALIYQYMANGDLKQHLSGSSTMSWVDTLNIAIDAALGRSYNCFLLFCRYYQTNSLSEKSDVYSFGVVLLEIITNKPVIDQTRQKPHIAEWVKFMLTRGDINNVMDPKLKGVYDSGSAWKALELAMTCVFPSSLERPNMSHVVHELKECLISENKRTRDINATSSLDINLSFGSDVNPKAR</sequence>
<keyword evidence="5" id="KW-0732">Signal</keyword>
<evidence type="ECO:0000256" key="2">
    <source>
        <dbReference type="ARBA" id="ARBA00012513"/>
    </source>
</evidence>
<evidence type="ECO:0000256" key="3">
    <source>
        <dbReference type="ARBA" id="ARBA00022614"/>
    </source>
</evidence>
<evidence type="ECO:0000256" key="9">
    <source>
        <dbReference type="ARBA" id="ARBA00023170"/>
    </source>
</evidence>
<gene>
    <name evidence="15" type="ORF">F2Q70_00042004</name>
</gene>
<reference evidence="15" key="1">
    <citation type="submission" date="2019-12" db="EMBL/GenBank/DDBJ databases">
        <title>Genome sequencing and annotation of Brassica cretica.</title>
        <authorList>
            <person name="Studholme D.J."/>
            <person name="Sarris P.F."/>
        </authorList>
    </citation>
    <scope>NUCLEOTIDE SEQUENCE</scope>
    <source>
        <strain evidence="15">PFS-102/07</strain>
        <tissue evidence="15">Leaf</tissue>
    </source>
</reference>
<evidence type="ECO:0000256" key="13">
    <source>
        <dbReference type="SAM" id="Phobius"/>
    </source>
</evidence>
<comment type="catalytic activity">
    <reaction evidence="11">
        <text>L-seryl-[protein] + ATP = O-phospho-L-seryl-[protein] + ADP + H(+)</text>
        <dbReference type="Rhea" id="RHEA:17989"/>
        <dbReference type="Rhea" id="RHEA-COMP:9863"/>
        <dbReference type="Rhea" id="RHEA-COMP:11604"/>
        <dbReference type="ChEBI" id="CHEBI:15378"/>
        <dbReference type="ChEBI" id="CHEBI:29999"/>
        <dbReference type="ChEBI" id="CHEBI:30616"/>
        <dbReference type="ChEBI" id="CHEBI:83421"/>
        <dbReference type="ChEBI" id="CHEBI:456216"/>
        <dbReference type="EC" id="2.7.11.1"/>
    </reaction>
</comment>
<comment type="subcellular location">
    <subcellularLocation>
        <location evidence="1">Membrane</location>
        <topology evidence="1">Single-pass membrane protein</topology>
    </subcellularLocation>
</comment>
<feature type="binding site" evidence="12">
    <location>
        <position position="372"/>
    </location>
    <ligand>
        <name>ATP</name>
        <dbReference type="ChEBI" id="CHEBI:30616"/>
    </ligand>
</feature>
<keyword evidence="3" id="KW-0433">Leucine-rich repeat</keyword>
<dbReference type="Pfam" id="PF12819">
    <property type="entry name" value="Malectin_like"/>
    <property type="match status" value="1"/>
</dbReference>
<evidence type="ECO:0000256" key="8">
    <source>
        <dbReference type="ARBA" id="ARBA00023136"/>
    </source>
</evidence>
<keyword evidence="12" id="KW-0067">ATP-binding</keyword>
<dbReference type="SUPFAM" id="SSF52058">
    <property type="entry name" value="L domain-like"/>
    <property type="match status" value="1"/>
</dbReference>
<dbReference type="InterPro" id="IPR024788">
    <property type="entry name" value="Malectin-like_Carb-bd_dom"/>
</dbReference>
<keyword evidence="12" id="KW-0547">Nucleotide-binding</keyword>
<keyword evidence="7 13" id="KW-1133">Transmembrane helix</keyword>
<keyword evidence="9" id="KW-0675">Receptor</keyword>
<dbReference type="GO" id="GO:0016020">
    <property type="term" value="C:membrane"/>
    <property type="evidence" value="ECO:0007669"/>
    <property type="project" value="UniProtKB-SubCell"/>
</dbReference>
<keyword evidence="8 13" id="KW-0472">Membrane</keyword>
<name>A0A8S9K8J2_BRACR</name>
<evidence type="ECO:0000256" key="6">
    <source>
        <dbReference type="ARBA" id="ARBA00022737"/>
    </source>
</evidence>
<dbReference type="InterPro" id="IPR001611">
    <property type="entry name" value="Leu-rich_rpt"/>
</dbReference>
<dbReference type="InterPro" id="IPR032675">
    <property type="entry name" value="LRR_dom_sf"/>
</dbReference>
<evidence type="ECO:0000256" key="11">
    <source>
        <dbReference type="ARBA" id="ARBA00048679"/>
    </source>
</evidence>
<dbReference type="Gene3D" id="1.10.510.10">
    <property type="entry name" value="Transferase(Phosphotransferase) domain 1"/>
    <property type="match status" value="2"/>
</dbReference>
<protein>
    <recommendedName>
        <fullName evidence="2">non-specific serine/threonine protein kinase</fullName>
        <ecNumber evidence="2">2.7.11.1</ecNumber>
    </recommendedName>
</protein>
<dbReference type="InterPro" id="IPR000719">
    <property type="entry name" value="Prot_kinase_dom"/>
</dbReference>
<accession>A0A8S9K8J2</accession>
<dbReference type="PROSITE" id="PS00107">
    <property type="entry name" value="PROTEIN_KINASE_ATP"/>
    <property type="match status" value="1"/>
</dbReference>
<evidence type="ECO:0000256" key="12">
    <source>
        <dbReference type="PROSITE-ProRule" id="PRU10141"/>
    </source>
</evidence>
<evidence type="ECO:0000313" key="15">
    <source>
        <dbReference type="EMBL" id="KAF2589873.1"/>
    </source>
</evidence>
<dbReference type="PANTHER" id="PTHR45631:SF58">
    <property type="entry name" value="PROTEIN KINASE DOMAIN-CONTAINING PROTEIN"/>
    <property type="match status" value="1"/>
</dbReference>
<dbReference type="EMBL" id="QGKY02000190">
    <property type="protein sequence ID" value="KAF2589873.1"/>
    <property type="molecule type" value="Genomic_DNA"/>
</dbReference>
<comment type="catalytic activity">
    <reaction evidence="10">
        <text>L-threonyl-[protein] + ATP = O-phospho-L-threonyl-[protein] + ADP + H(+)</text>
        <dbReference type="Rhea" id="RHEA:46608"/>
        <dbReference type="Rhea" id="RHEA-COMP:11060"/>
        <dbReference type="Rhea" id="RHEA-COMP:11605"/>
        <dbReference type="ChEBI" id="CHEBI:15378"/>
        <dbReference type="ChEBI" id="CHEBI:30013"/>
        <dbReference type="ChEBI" id="CHEBI:30616"/>
        <dbReference type="ChEBI" id="CHEBI:61977"/>
        <dbReference type="ChEBI" id="CHEBI:456216"/>
        <dbReference type="EC" id="2.7.11.1"/>
    </reaction>
</comment>
<dbReference type="Pfam" id="PF00560">
    <property type="entry name" value="LRR_1"/>
    <property type="match status" value="1"/>
</dbReference>
<feature type="transmembrane region" description="Helical" evidence="13">
    <location>
        <begin position="286"/>
        <end position="308"/>
    </location>
</feature>
<comment type="caution">
    <text evidence="15">The sequence shown here is derived from an EMBL/GenBank/DDBJ whole genome shotgun (WGS) entry which is preliminary data.</text>
</comment>
<keyword evidence="4 13" id="KW-0812">Transmembrane</keyword>
<dbReference type="InterPro" id="IPR011009">
    <property type="entry name" value="Kinase-like_dom_sf"/>
</dbReference>
<dbReference type="FunFam" id="3.30.200.20:FF:000394">
    <property type="entry name" value="Leucine-rich repeat receptor-like protein kinase"/>
    <property type="match status" value="1"/>
</dbReference>
<evidence type="ECO:0000256" key="1">
    <source>
        <dbReference type="ARBA" id="ARBA00004167"/>
    </source>
</evidence>
<evidence type="ECO:0000256" key="5">
    <source>
        <dbReference type="ARBA" id="ARBA00022729"/>
    </source>
</evidence>
<evidence type="ECO:0000259" key="14">
    <source>
        <dbReference type="PROSITE" id="PS50011"/>
    </source>
</evidence>
<dbReference type="GO" id="GO:0004672">
    <property type="term" value="F:protein kinase activity"/>
    <property type="evidence" value="ECO:0007669"/>
    <property type="project" value="InterPro"/>
</dbReference>
<keyword evidence="6" id="KW-0677">Repeat</keyword>
<evidence type="ECO:0000256" key="4">
    <source>
        <dbReference type="ARBA" id="ARBA00022692"/>
    </source>
</evidence>
<evidence type="ECO:0000256" key="7">
    <source>
        <dbReference type="ARBA" id="ARBA00022989"/>
    </source>
</evidence>
<dbReference type="InterPro" id="IPR017441">
    <property type="entry name" value="Protein_kinase_ATP_BS"/>
</dbReference>
<organism evidence="15">
    <name type="scientific">Brassica cretica</name>
    <name type="common">Mustard</name>
    <dbReference type="NCBI Taxonomy" id="69181"/>
    <lineage>
        <taxon>Eukaryota</taxon>
        <taxon>Viridiplantae</taxon>
        <taxon>Streptophyta</taxon>
        <taxon>Embryophyta</taxon>
        <taxon>Tracheophyta</taxon>
        <taxon>Spermatophyta</taxon>
        <taxon>Magnoliopsida</taxon>
        <taxon>eudicotyledons</taxon>
        <taxon>Gunneridae</taxon>
        <taxon>Pentapetalae</taxon>
        <taxon>rosids</taxon>
        <taxon>malvids</taxon>
        <taxon>Brassicales</taxon>
        <taxon>Brassicaceae</taxon>
        <taxon>Brassiceae</taxon>
        <taxon>Brassica</taxon>
    </lineage>
</organism>
<feature type="domain" description="Protein kinase" evidence="14">
    <location>
        <begin position="344"/>
        <end position="593"/>
    </location>
</feature>
<dbReference type="Gene3D" id="3.80.10.10">
    <property type="entry name" value="Ribonuclease Inhibitor"/>
    <property type="match status" value="1"/>
</dbReference>
<dbReference type="SUPFAM" id="SSF56112">
    <property type="entry name" value="Protein kinase-like (PK-like)"/>
    <property type="match status" value="1"/>
</dbReference>
<dbReference type="PANTHER" id="PTHR45631">
    <property type="entry name" value="OS07G0107800 PROTEIN-RELATED"/>
    <property type="match status" value="1"/>
</dbReference>
<dbReference type="EC" id="2.7.11.1" evidence="2"/>
<dbReference type="FunFam" id="3.80.10.10:FF:000129">
    <property type="entry name" value="Leucine-rich repeat receptor-like kinase"/>
    <property type="match status" value="1"/>
</dbReference>